<evidence type="ECO:0000256" key="8">
    <source>
        <dbReference type="SAM" id="SignalP"/>
    </source>
</evidence>
<dbReference type="OrthoDB" id="437369at2759"/>
<accession>A0A1V8SRA8</accession>
<dbReference type="EMBL" id="NAJO01000030">
    <property type="protein sequence ID" value="OQO01558.1"/>
    <property type="molecule type" value="Genomic_DNA"/>
</dbReference>
<dbReference type="PANTHER" id="PTHR15944">
    <property type="entry name" value="FARNESYLCYSTEINE LYASE"/>
    <property type="match status" value="1"/>
</dbReference>
<evidence type="ECO:0000256" key="4">
    <source>
        <dbReference type="ARBA" id="ARBA00022729"/>
    </source>
</evidence>
<feature type="domain" description="Prenylcysteine lyase" evidence="9">
    <location>
        <begin position="150"/>
        <end position="510"/>
    </location>
</feature>
<dbReference type="InParanoid" id="A0A1V8SRA8"/>
<keyword evidence="5" id="KW-0274">FAD</keyword>
<evidence type="ECO:0000256" key="3">
    <source>
        <dbReference type="ARBA" id="ARBA00022630"/>
    </source>
</evidence>
<evidence type="ECO:0000313" key="10">
    <source>
        <dbReference type="EMBL" id="OQO01558.1"/>
    </source>
</evidence>
<keyword evidence="6" id="KW-0560">Oxidoreductase</keyword>
<evidence type="ECO:0000256" key="7">
    <source>
        <dbReference type="ARBA" id="ARBA00023180"/>
    </source>
</evidence>
<dbReference type="InterPro" id="IPR036188">
    <property type="entry name" value="FAD/NAD-bd_sf"/>
</dbReference>
<keyword evidence="7" id="KW-0325">Glycoprotein</keyword>
<comment type="cofactor">
    <cofactor evidence="1">
        <name>FAD</name>
        <dbReference type="ChEBI" id="CHEBI:57692"/>
    </cofactor>
</comment>
<dbReference type="InterPro" id="IPR010795">
    <property type="entry name" value="Prenylcys_lyase"/>
</dbReference>
<keyword evidence="11" id="KW-1185">Reference proteome</keyword>
<dbReference type="SUPFAM" id="SSF51905">
    <property type="entry name" value="FAD/NAD(P)-binding domain"/>
    <property type="match status" value="1"/>
</dbReference>
<dbReference type="AlphaFoldDB" id="A0A1V8SRA8"/>
<dbReference type="Pfam" id="PF13450">
    <property type="entry name" value="NAD_binding_8"/>
    <property type="match status" value="1"/>
</dbReference>
<reference evidence="11" key="1">
    <citation type="submission" date="2017-03" db="EMBL/GenBank/DDBJ databases">
        <title>Genomes of endolithic fungi from Antarctica.</title>
        <authorList>
            <person name="Coleine C."/>
            <person name="Masonjones S."/>
            <person name="Stajich J.E."/>
        </authorList>
    </citation>
    <scope>NUCLEOTIDE SEQUENCE [LARGE SCALE GENOMIC DNA]</scope>
    <source>
        <strain evidence="11">CCFEE 5527</strain>
    </source>
</reference>
<comment type="similarity">
    <text evidence="2">Belongs to the prenylcysteine oxidase family.</text>
</comment>
<dbReference type="PANTHER" id="PTHR15944:SF0">
    <property type="entry name" value="PRENYLCYSTEINE LYASE DOMAIN-CONTAINING PROTEIN"/>
    <property type="match status" value="1"/>
</dbReference>
<keyword evidence="4 8" id="KW-0732">Signal</keyword>
<dbReference type="GO" id="GO:0001735">
    <property type="term" value="F:prenylcysteine oxidase activity"/>
    <property type="evidence" value="ECO:0007669"/>
    <property type="project" value="InterPro"/>
</dbReference>
<keyword evidence="3" id="KW-0285">Flavoprotein</keyword>
<evidence type="ECO:0000259" key="9">
    <source>
        <dbReference type="Pfam" id="PF07156"/>
    </source>
</evidence>
<organism evidence="10 11">
    <name type="scientific">Cryoendolithus antarcticus</name>
    <dbReference type="NCBI Taxonomy" id="1507870"/>
    <lineage>
        <taxon>Eukaryota</taxon>
        <taxon>Fungi</taxon>
        <taxon>Dikarya</taxon>
        <taxon>Ascomycota</taxon>
        <taxon>Pezizomycotina</taxon>
        <taxon>Dothideomycetes</taxon>
        <taxon>Dothideomycetidae</taxon>
        <taxon>Cladosporiales</taxon>
        <taxon>Cladosporiaceae</taxon>
        <taxon>Cryoendolithus</taxon>
    </lineage>
</organism>
<comment type="caution">
    <text evidence="10">The sequence shown here is derived from an EMBL/GenBank/DDBJ whole genome shotgun (WGS) entry which is preliminary data.</text>
</comment>
<dbReference type="STRING" id="1507870.A0A1V8SRA8"/>
<evidence type="ECO:0000256" key="1">
    <source>
        <dbReference type="ARBA" id="ARBA00001974"/>
    </source>
</evidence>
<dbReference type="Pfam" id="PF07156">
    <property type="entry name" value="Prenylcys_lyase"/>
    <property type="match status" value="1"/>
</dbReference>
<dbReference type="GO" id="GO:0030327">
    <property type="term" value="P:prenylated protein catabolic process"/>
    <property type="evidence" value="ECO:0007669"/>
    <property type="project" value="TreeGrafter"/>
</dbReference>
<dbReference type="Gene3D" id="3.50.50.60">
    <property type="entry name" value="FAD/NAD(P)-binding domain"/>
    <property type="match status" value="1"/>
</dbReference>
<dbReference type="Proteomes" id="UP000192596">
    <property type="component" value="Unassembled WGS sequence"/>
</dbReference>
<proteinExistence type="inferred from homology"/>
<dbReference type="PIRSF" id="PIRSF036292">
    <property type="entry name" value="Prenylcysteine_oxidase"/>
    <property type="match status" value="1"/>
</dbReference>
<evidence type="ECO:0000256" key="5">
    <source>
        <dbReference type="ARBA" id="ARBA00022827"/>
    </source>
</evidence>
<evidence type="ECO:0000256" key="6">
    <source>
        <dbReference type="ARBA" id="ARBA00023002"/>
    </source>
</evidence>
<evidence type="ECO:0000256" key="2">
    <source>
        <dbReference type="ARBA" id="ARBA00009967"/>
    </source>
</evidence>
<protein>
    <recommendedName>
        <fullName evidence="9">Prenylcysteine lyase domain-containing protein</fullName>
    </recommendedName>
</protein>
<sequence>MRISWWTSVIVWQFADFTLGDQVVLQDDRHQAARPHNVAIIGAGAAGASSAYHLAQYAAAAGIPVNITVFERNDYVGGRTTTVTAYNSSDHPIELGGSIFIEKNRILFEAAKAFNLTTSSASLSSRSSDIPGPALGIWDGQQFVVTQNNEGGWWDTAKLLYKYGLAPIRTLRLMRATTEKFFQMYDAPIFPFSSLTQAASDVGLLAVTSATGEQFLRESNIGYLFAREIIQASTRVNYAQNLDHIHALETIVCMAVEGAMAVEDGNWQIFDRMVEESNATLLLNTPVKSLDHDASSGIYTLHTGSDSTSNFSTLILAHPFQYSSLTSLPSTLHTPSKIDYVTLHVTLFTSPHLLSSRFFGLAPDKPAPHAVLTTLPEGEHAPDRKTVGTPGFYSVSLLRQVTNPATGAQEFAYKIFAPSPSTSLFIARLLGIQLSSSGELKPEDVTWLYRKEWQSYPYEVPRRQFEQINLGEGAWYTAGIEGFVSTMETSALMGKNVGRLVVDQWIAEEKRMRGDHEARSN</sequence>
<feature type="chain" id="PRO_5013161796" description="Prenylcysteine lyase domain-containing protein" evidence="8">
    <location>
        <begin position="21"/>
        <end position="521"/>
    </location>
</feature>
<evidence type="ECO:0000313" key="11">
    <source>
        <dbReference type="Proteomes" id="UP000192596"/>
    </source>
</evidence>
<gene>
    <name evidence="10" type="ORF">B0A48_12594</name>
</gene>
<name>A0A1V8SRA8_9PEZI</name>
<feature type="signal peptide" evidence="8">
    <location>
        <begin position="1"/>
        <end position="20"/>
    </location>
</feature>
<dbReference type="GO" id="GO:0030328">
    <property type="term" value="P:prenylcysteine catabolic process"/>
    <property type="evidence" value="ECO:0007669"/>
    <property type="project" value="InterPro"/>
</dbReference>
<dbReference type="InterPro" id="IPR017046">
    <property type="entry name" value="Prenylcysteine_Oxase1"/>
</dbReference>